<dbReference type="NCBIfam" id="TIGR00363">
    <property type="entry name" value="MetQ/NlpA family lipoprotein"/>
    <property type="match status" value="1"/>
</dbReference>
<feature type="lipid moiety-binding region" description="S-diacylglycerol cysteine" evidence="7">
    <location>
        <position position="20"/>
    </location>
</feature>
<feature type="signal peptide" evidence="8">
    <location>
        <begin position="1"/>
        <end position="18"/>
    </location>
</feature>
<evidence type="ECO:0000256" key="3">
    <source>
        <dbReference type="ARBA" id="ARBA00023136"/>
    </source>
</evidence>
<dbReference type="PANTHER" id="PTHR30429:SF1">
    <property type="entry name" value="D-METHIONINE-BINDING LIPOPROTEIN METQ-RELATED"/>
    <property type="match status" value="1"/>
</dbReference>
<sequence length="282" mass="30560">MKKFLLSTVTALSLIGLAACGTSGEGDTGETDAGGAEEGTALSEEKLVVGVTAGPHEQILEKVQELAAEQGLEIELSVFTEYVMPNVALDEGNLDLNVFQHKPYLEDFKEDRNLDLTDVATAVNFPMGIYSTELADVSELQEGDTLGLPNDPTNGARSLMLFEAAGLIKLDPEAGSSAMVSDIIENPKNLEFIELEASQIPRQLDELAAAAINTNFAIEHGYVPTEDSIFIEASDSPWVNLIVTRTENKDDPVVQKFIEIYQSDEVKQFIEEEFAGSVVASW</sequence>
<comment type="subcellular location">
    <subcellularLocation>
        <location evidence="1">Membrane</location>
        <topology evidence="1">Lipid-anchor</topology>
    </subcellularLocation>
</comment>
<dbReference type="InterPro" id="IPR004872">
    <property type="entry name" value="Lipoprotein_NlpA"/>
</dbReference>
<evidence type="ECO:0000256" key="5">
    <source>
        <dbReference type="ARBA" id="ARBA00023288"/>
    </source>
</evidence>
<comment type="similarity">
    <text evidence="6">Belongs to the nlpA lipoprotein family.</text>
</comment>
<comment type="caution">
    <text evidence="9">The sequence shown here is derived from an EMBL/GenBank/DDBJ whole genome shotgun (WGS) entry which is preliminary data.</text>
</comment>
<protein>
    <recommendedName>
        <fullName evidence="6">Lipoprotein</fullName>
    </recommendedName>
</protein>
<evidence type="ECO:0000256" key="8">
    <source>
        <dbReference type="SAM" id="SignalP"/>
    </source>
</evidence>
<accession>A0A9X2IQS1</accession>
<gene>
    <name evidence="9" type="ORF">M3202_12155</name>
</gene>
<dbReference type="RefSeq" id="WP_251223602.1">
    <property type="nucleotide sequence ID" value="NZ_JAMBOL010000010.1"/>
</dbReference>
<dbReference type="Proteomes" id="UP001139179">
    <property type="component" value="Unassembled WGS sequence"/>
</dbReference>
<feature type="chain" id="PRO_5040905535" description="Lipoprotein" evidence="8">
    <location>
        <begin position="19"/>
        <end position="282"/>
    </location>
</feature>
<evidence type="ECO:0000256" key="7">
    <source>
        <dbReference type="PIRSR" id="PIRSR002854-1"/>
    </source>
</evidence>
<evidence type="ECO:0000313" key="9">
    <source>
        <dbReference type="EMBL" id="MCM3714833.1"/>
    </source>
</evidence>
<organism evidence="9 10">
    <name type="scientific">Halalkalibacter oceani</name>
    <dbReference type="NCBI Taxonomy" id="1653776"/>
    <lineage>
        <taxon>Bacteria</taxon>
        <taxon>Bacillati</taxon>
        <taxon>Bacillota</taxon>
        <taxon>Bacilli</taxon>
        <taxon>Bacillales</taxon>
        <taxon>Bacillaceae</taxon>
        <taxon>Halalkalibacter</taxon>
    </lineage>
</organism>
<keyword evidence="4" id="KW-0564">Palmitate</keyword>
<evidence type="ECO:0000256" key="2">
    <source>
        <dbReference type="ARBA" id="ARBA00022729"/>
    </source>
</evidence>
<evidence type="ECO:0000256" key="4">
    <source>
        <dbReference type="ARBA" id="ARBA00023139"/>
    </source>
</evidence>
<dbReference type="PANTHER" id="PTHR30429">
    <property type="entry name" value="D-METHIONINE-BINDING LIPOPROTEIN METQ"/>
    <property type="match status" value="1"/>
</dbReference>
<dbReference type="AlphaFoldDB" id="A0A9X2IQS1"/>
<evidence type="ECO:0000313" key="10">
    <source>
        <dbReference type="Proteomes" id="UP001139179"/>
    </source>
</evidence>
<evidence type="ECO:0000256" key="1">
    <source>
        <dbReference type="ARBA" id="ARBA00004635"/>
    </source>
</evidence>
<dbReference type="CDD" id="cd13526">
    <property type="entry name" value="PBP2_lipoprotein_MetQ_like"/>
    <property type="match status" value="1"/>
</dbReference>
<keyword evidence="5 6" id="KW-0449">Lipoprotein</keyword>
<keyword evidence="3" id="KW-0472">Membrane</keyword>
<evidence type="ECO:0000256" key="6">
    <source>
        <dbReference type="PIRNR" id="PIRNR002854"/>
    </source>
</evidence>
<dbReference type="SUPFAM" id="SSF53850">
    <property type="entry name" value="Periplasmic binding protein-like II"/>
    <property type="match status" value="1"/>
</dbReference>
<dbReference type="PROSITE" id="PS51257">
    <property type="entry name" value="PROKAR_LIPOPROTEIN"/>
    <property type="match status" value="1"/>
</dbReference>
<keyword evidence="10" id="KW-1185">Reference proteome</keyword>
<name>A0A9X2IQS1_9BACI</name>
<keyword evidence="2 8" id="KW-0732">Signal</keyword>
<dbReference type="Gene3D" id="3.40.190.10">
    <property type="entry name" value="Periplasmic binding protein-like II"/>
    <property type="match status" value="2"/>
</dbReference>
<dbReference type="GO" id="GO:0016020">
    <property type="term" value="C:membrane"/>
    <property type="evidence" value="ECO:0007669"/>
    <property type="project" value="UniProtKB-SubCell"/>
</dbReference>
<proteinExistence type="inferred from homology"/>
<dbReference type="Pfam" id="PF03180">
    <property type="entry name" value="Lipoprotein_9"/>
    <property type="match status" value="1"/>
</dbReference>
<reference evidence="9" key="1">
    <citation type="submission" date="2022-05" db="EMBL/GenBank/DDBJ databases">
        <title>Comparative Genomics of Spacecraft Associated Microbes.</title>
        <authorList>
            <person name="Tran M.T."/>
            <person name="Wright A."/>
            <person name="Seuylemezian A."/>
            <person name="Eisen J."/>
            <person name="Coil D."/>
        </authorList>
    </citation>
    <scope>NUCLEOTIDE SEQUENCE</scope>
    <source>
        <strain evidence="9">214.1.1</strain>
    </source>
</reference>
<dbReference type="PIRSF" id="PIRSF002854">
    <property type="entry name" value="MetQ"/>
    <property type="match status" value="1"/>
</dbReference>
<dbReference type="EMBL" id="JAMBOL010000010">
    <property type="protein sequence ID" value="MCM3714833.1"/>
    <property type="molecule type" value="Genomic_DNA"/>
</dbReference>